<proteinExistence type="predicted"/>
<organism evidence="2 3">
    <name type="scientific">Acanthoscelides obtectus</name>
    <name type="common">Bean weevil</name>
    <name type="synonym">Bruchus obtectus</name>
    <dbReference type="NCBI Taxonomy" id="200917"/>
    <lineage>
        <taxon>Eukaryota</taxon>
        <taxon>Metazoa</taxon>
        <taxon>Ecdysozoa</taxon>
        <taxon>Arthropoda</taxon>
        <taxon>Hexapoda</taxon>
        <taxon>Insecta</taxon>
        <taxon>Pterygota</taxon>
        <taxon>Neoptera</taxon>
        <taxon>Endopterygota</taxon>
        <taxon>Coleoptera</taxon>
        <taxon>Polyphaga</taxon>
        <taxon>Cucujiformia</taxon>
        <taxon>Chrysomeloidea</taxon>
        <taxon>Chrysomelidae</taxon>
        <taxon>Bruchinae</taxon>
        <taxon>Bruchini</taxon>
        <taxon>Acanthoscelides</taxon>
    </lineage>
</organism>
<comment type="caution">
    <text evidence="2">The sequence shown here is derived from an EMBL/GenBank/DDBJ whole genome shotgun (WGS) entry which is preliminary data.</text>
</comment>
<keyword evidence="1" id="KW-1133">Transmembrane helix</keyword>
<evidence type="ECO:0000256" key="1">
    <source>
        <dbReference type="SAM" id="Phobius"/>
    </source>
</evidence>
<evidence type="ECO:0000313" key="3">
    <source>
        <dbReference type="Proteomes" id="UP001152888"/>
    </source>
</evidence>
<keyword evidence="3" id="KW-1185">Reference proteome</keyword>
<feature type="transmembrane region" description="Helical" evidence="1">
    <location>
        <begin position="9"/>
        <end position="34"/>
    </location>
</feature>
<dbReference type="EMBL" id="CAKOFQ010006936">
    <property type="protein sequence ID" value="CAH1983254.1"/>
    <property type="molecule type" value="Genomic_DNA"/>
</dbReference>
<accession>A0A9P0KX27</accession>
<keyword evidence="1" id="KW-0472">Membrane</keyword>
<keyword evidence="1" id="KW-0812">Transmembrane</keyword>
<dbReference type="AlphaFoldDB" id="A0A9P0KX27"/>
<reference evidence="2" key="1">
    <citation type="submission" date="2022-03" db="EMBL/GenBank/DDBJ databases">
        <authorList>
            <person name="Sayadi A."/>
        </authorList>
    </citation>
    <scope>NUCLEOTIDE SEQUENCE</scope>
</reference>
<name>A0A9P0KX27_ACAOB</name>
<evidence type="ECO:0000313" key="2">
    <source>
        <dbReference type="EMBL" id="CAH1983254.1"/>
    </source>
</evidence>
<sequence>MQSDRDFEVIFILSVFRGAMIICETCGSGIMYVITSKPI</sequence>
<dbReference type="Proteomes" id="UP001152888">
    <property type="component" value="Unassembled WGS sequence"/>
</dbReference>
<protein>
    <submittedName>
        <fullName evidence="2">Uncharacterized protein</fullName>
    </submittedName>
</protein>
<gene>
    <name evidence="2" type="ORF">ACAOBT_LOCUS15471</name>
</gene>